<dbReference type="InterPro" id="IPR043976">
    <property type="entry name" value="GOLGA_cons_dom"/>
</dbReference>
<dbReference type="PANTHER" id="PTHR10881">
    <property type="entry name" value="GOLGIN SUBFAMILY A MEMBER-RELATED"/>
    <property type="match status" value="1"/>
</dbReference>
<feature type="region of interest" description="Disordered" evidence="3">
    <location>
        <begin position="140"/>
        <end position="186"/>
    </location>
</feature>
<feature type="coiled-coil region" evidence="2">
    <location>
        <begin position="808"/>
        <end position="835"/>
    </location>
</feature>
<name>A0ABP0F7V1_CLALP</name>
<dbReference type="InterPro" id="IPR024858">
    <property type="entry name" value="GOLGA"/>
</dbReference>
<reference evidence="5 6" key="1">
    <citation type="submission" date="2024-02" db="EMBL/GenBank/DDBJ databases">
        <authorList>
            <person name="Daric V."/>
            <person name="Darras S."/>
        </authorList>
    </citation>
    <scope>NUCLEOTIDE SEQUENCE [LARGE SCALE GENOMIC DNA]</scope>
</reference>
<evidence type="ECO:0000259" key="4">
    <source>
        <dbReference type="Pfam" id="PF15070"/>
    </source>
</evidence>
<feature type="region of interest" description="Disordered" evidence="3">
    <location>
        <begin position="331"/>
        <end position="354"/>
    </location>
</feature>
<feature type="region of interest" description="Disordered" evidence="3">
    <location>
        <begin position="87"/>
        <end position="108"/>
    </location>
</feature>
<keyword evidence="6" id="KW-1185">Reference proteome</keyword>
<feature type="coiled-coil region" evidence="2">
    <location>
        <begin position="931"/>
        <end position="958"/>
    </location>
</feature>
<feature type="region of interest" description="Disordered" evidence="3">
    <location>
        <begin position="1"/>
        <end position="49"/>
    </location>
</feature>
<accession>A0ABP0F7V1</accession>
<feature type="coiled-coil region" evidence="2">
    <location>
        <begin position="247"/>
        <end position="295"/>
    </location>
</feature>
<feature type="domain" description="Golgin subfamily A conserved" evidence="4">
    <location>
        <begin position="489"/>
        <end position="723"/>
    </location>
</feature>
<proteinExistence type="predicted"/>
<feature type="domain" description="Golgin subfamily A conserved" evidence="4">
    <location>
        <begin position="742"/>
        <end position="959"/>
    </location>
</feature>
<organism evidence="5 6">
    <name type="scientific">Clavelina lepadiformis</name>
    <name type="common">Light-bulb sea squirt</name>
    <name type="synonym">Ascidia lepadiformis</name>
    <dbReference type="NCBI Taxonomy" id="159417"/>
    <lineage>
        <taxon>Eukaryota</taxon>
        <taxon>Metazoa</taxon>
        <taxon>Chordata</taxon>
        <taxon>Tunicata</taxon>
        <taxon>Ascidiacea</taxon>
        <taxon>Aplousobranchia</taxon>
        <taxon>Clavelinidae</taxon>
        <taxon>Clavelina</taxon>
    </lineage>
</organism>
<dbReference type="EMBL" id="CAWYQH010000013">
    <property type="protein sequence ID" value="CAK8674520.1"/>
    <property type="molecule type" value="Genomic_DNA"/>
</dbReference>
<protein>
    <recommendedName>
        <fullName evidence="4">Golgin subfamily A conserved domain-containing protein</fullName>
    </recommendedName>
</protein>
<comment type="caution">
    <text evidence="5">The sequence shown here is derived from an EMBL/GenBank/DDBJ whole genome shotgun (WGS) entry which is preliminary data.</text>
</comment>
<feature type="compositionally biased region" description="Basic and acidic residues" evidence="3">
    <location>
        <begin position="1"/>
        <end position="11"/>
    </location>
</feature>
<feature type="compositionally biased region" description="Basic residues" evidence="3">
    <location>
        <begin position="12"/>
        <end position="21"/>
    </location>
</feature>
<keyword evidence="1 2" id="KW-0175">Coiled coil</keyword>
<dbReference type="Pfam" id="PF15070">
    <property type="entry name" value="GOLGA2L5"/>
    <property type="match status" value="2"/>
</dbReference>
<evidence type="ECO:0000313" key="5">
    <source>
        <dbReference type="EMBL" id="CAK8674520.1"/>
    </source>
</evidence>
<evidence type="ECO:0000313" key="6">
    <source>
        <dbReference type="Proteomes" id="UP001642483"/>
    </source>
</evidence>
<dbReference type="Proteomes" id="UP001642483">
    <property type="component" value="Unassembled WGS sequence"/>
</dbReference>
<sequence length="1100" mass="124751">MPGAKREDKIASAKRKLRQFKQKREKELKAIKDDTSSVASEDSIVVDANPTERFPPLPLNNVNSHNVYNDSVPKNNDTESYHLKEASEISDGKKLSDSHTENGFGDATSEVADNNVALSQATLDNEVKILASSTEVKDDLAYETRNTEEVSDNLPPDEAGPTTSNSSVTVDPQTGLNNDLTPSENKPSDVIVDDHVLHGSDSSSAAATESLLQISTKLNGLATEAQSVMENYTNGDSAFTSADRFVLSELEHRNQQLAEHASTVTRQKQELMVQVEKLTQQMTELQHRLENEKQQIYAHGINEQNTLRQQLQVQMQTIGILVAEKQELQHQVHEARASADRDQHSRHQSQDQLQDAKLKLQTLERELALSSESIELLNATKSDLTEERNHLQVTVNKLSKLNDELDMHSSELGQKLFAKEGESDRLRAELADLHEKLSMAEVLLQQFSNASGITADGQLKQLQEERESLNQKLIEVKVALDLYQQAFEQLTGEREQLSRQYDDVNKQMQTQVSELTSQIELLENEKVDLHDEQERLNGIIQDLEAKNTNLLSDKDQSQSEQLLGKMSEKLQNIESKLERVTAERDELNHKLHVQISNNERLARLHEEQEMELAELNRNAAENTVSTEEHARLLEQLQSEKTTISRALTQNKQLKRQLEEMHEGFIKLSNDKMELASHLTTVEHARNELQGEIESYKAQLLATQERLIENDNTVTRNEQELASSIEVEDLNLDTSNPSNVALQEELVATHETITLLGEQNNELKAMVTRLQSEVDVLQESVTLTPQASPDVMTIEHEIEKDNSKNGTMVEVLTTSIHQLEEERNYLTQKFEEQQQQHGALMEQLLQLQQHQKDSHEVSLEEHQSLKQNMSLLQERFSTVMREKVDAMSKVEELEHINLQLQTECDTIGEYITLYHNQRQILKQRHHEKDEYVSSMAQEREKLQIKLEKLQSLVLTLLNSRGITESDTSLHQLASTPSKHNPATINTATTQLDESVLAGFTSQSSEWPSMLEDDQRHQHRPDLLLEHPPQTSTPSADDPIQNPSPHNPQRPQDVEKNLNLEENKTANQIMDLLEQIQKPSPADAIEVPQGFCLRYMGPYTAI</sequence>
<feature type="compositionally biased region" description="Polar residues" evidence="3">
    <location>
        <begin position="1027"/>
        <end position="1048"/>
    </location>
</feature>
<gene>
    <name evidence="5" type="ORF">CVLEPA_LOCUS4217</name>
</gene>
<evidence type="ECO:0000256" key="1">
    <source>
        <dbReference type="ARBA" id="ARBA00023054"/>
    </source>
</evidence>
<evidence type="ECO:0000256" key="2">
    <source>
        <dbReference type="SAM" id="Coils"/>
    </source>
</evidence>
<feature type="compositionally biased region" description="Basic and acidic residues" evidence="3">
    <location>
        <begin position="22"/>
        <end position="35"/>
    </location>
</feature>
<dbReference type="PANTHER" id="PTHR10881:SF46">
    <property type="entry name" value="GOLGIN SUBFAMILY A MEMBER 2"/>
    <property type="match status" value="1"/>
</dbReference>
<feature type="coiled-coil region" evidence="2">
    <location>
        <begin position="752"/>
        <end position="779"/>
    </location>
</feature>
<feature type="region of interest" description="Disordered" evidence="3">
    <location>
        <begin position="1022"/>
        <end position="1051"/>
    </location>
</feature>
<feature type="coiled-coil region" evidence="2">
    <location>
        <begin position="423"/>
        <end position="705"/>
    </location>
</feature>
<evidence type="ECO:0000256" key="3">
    <source>
        <dbReference type="SAM" id="MobiDB-lite"/>
    </source>
</evidence>
<feature type="compositionally biased region" description="Basic and acidic residues" evidence="3">
    <location>
        <begin position="87"/>
        <end position="100"/>
    </location>
</feature>
<feature type="compositionally biased region" description="Polar residues" evidence="3">
    <location>
        <begin position="161"/>
        <end position="185"/>
    </location>
</feature>